<keyword evidence="1" id="KW-0347">Helicase</keyword>
<dbReference type="PANTHER" id="PTHR10492">
    <property type="match status" value="1"/>
</dbReference>
<keyword evidence="1" id="KW-0234">DNA repair</keyword>
<comment type="caution">
    <text evidence="4">The sequence shown here is derived from an EMBL/GenBank/DDBJ whole genome shotgun (WGS) entry which is preliminary data.</text>
</comment>
<proteinExistence type="inferred from homology"/>
<dbReference type="PANTHER" id="PTHR10492:SF57">
    <property type="entry name" value="ATP-DEPENDENT DNA HELICASE"/>
    <property type="match status" value="1"/>
</dbReference>
<evidence type="ECO:0000259" key="2">
    <source>
        <dbReference type="Pfam" id="PF05970"/>
    </source>
</evidence>
<keyword evidence="5" id="KW-1185">Reference proteome</keyword>
<evidence type="ECO:0000313" key="5">
    <source>
        <dbReference type="Proteomes" id="UP000499080"/>
    </source>
</evidence>
<keyword evidence="1" id="KW-0378">Hydrolase</keyword>
<comment type="catalytic activity">
    <reaction evidence="1">
        <text>ATP + H2O = ADP + phosphate + H(+)</text>
        <dbReference type="Rhea" id="RHEA:13065"/>
        <dbReference type="ChEBI" id="CHEBI:15377"/>
        <dbReference type="ChEBI" id="CHEBI:15378"/>
        <dbReference type="ChEBI" id="CHEBI:30616"/>
        <dbReference type="ChEBI" id="CHEBI:43474"/>
        <dbReference type="ChEBI" id="CHEBI:456216"/>
        <dbReference type="EC" id="5.6.2.3"/>
    </reaction>
</comment>
<protein>
    <recommendedName>
        <fullName evidence="1">ATP-dependent DNA helicase</fullName>
        <ecNumber evidence="1">5.6.2.3</ecNumber>
    </recommendedName>
</protein>
<dbReference type="OrthoDB" id="20872at2759"/>
<feature type="domain" description="DNA helicase Pif1-like 2B" evidence="3">
    <location>
        <begin position="429"/>
        <end position="475"/>
    </location>
</feature>
<reference evidence="4 5" key="1">
    <citation type="journal article" date="2019" name="Sci. Rep.">
        <title>Orb-weaving spider Araneus ventricosus genome elucidates the spidroin gene catalogue.</title>
        <authorList>
            <person name="Kono N."/>
            <person name="Nakamura H."/>
            <person name="Ohtoshi R."/>
            <person name="Moran D.A.P."/>
            <person name="Shinohara A."/>
            <person name="Yoshida Y."/>
            <person name="Fujiwara M."/>
            <person name="Mori M."/>
            <person name="Tomita M."/>
            <person name="Arakawa K."/>
        </authorList>
    </citation>
    <scope>NUCLEOTIDE SEQUENCE [LARGE SCALE GENOMIC DNA]</scope>
</reference>
<dbReference type="Pfam" id="PF05970">
    <property type="entry name" value="PIF1"/>
    <property type="match status" value="1"/>
</dbReference>
<evidence type="ECO:0000256" key="1">
    <source>
        <dbReference type="RuleBase" id="RU363044"/>
    </source>
</evidence>
<keyword evidence="1" id="KW-0233">DNA recombination</keyword>
<keyword evidence="1" id="KW-0547">Nucleotide-binding</keyword>
<dbReference type="EC" id="5.6.2.3" evidence="1"/>
<organism evidence="4 5">
    <name type="scientific">Araneus ventricosus</name>
    <name type="common">Orbweaver spider</name>
    <name type="synonym">Epeira ventricosa</name>
    <dbReference type="NCBI Taxonomy" id="182803"/>
    <lineage>
        <taxon>Eukaryota</taxon>
        <taxon>Metazoa</taxon>
        <taxon>Ecdysozoa</taxon>
        <taxon>Arthropoda</taxon>
        <taxon>Chelicerata</taxon>
        <taxon>Arachnida</taxon>
        <taxon>Araneae</taxon>
        <taxon>Araneomorphae</taxon>
        <taxon>Entelegynae</taxon>
        <taxon>Araneoidea</taxon>
        <taxon>Araneidae</taxon>
        <taxon>Araneus</taxon>
    </lineage>
</organism>
<gene>
    <name evidence="4" type="ORF">AVEN_193020_1</name>
</gene>
<dbReference type="InterPro" id="IPR049163">
    <property type="entry name" value="Pif1-like_2B_dom"/>
</dbReference>
<dbReference type="SUPFAM" id="SSF52540">
    <property type="entry name" value="P-loop containing nucleoside triphosphate hydrolases"/>
    <property type="match status" value="2"/>
</dbReference>
<keyword evidence="1" id="KW-0067">ATP-binding</keyword>
<dbReference type="Proteomes" id="UP000499080">
    <property type="component" value="Unassembled WGS sequence"/>
</dbReference>
<evidence type="ECO:0000313" key="4">
    <source>
        <dbReference type="EMBL" id="GBM94536.1"/>
    </source>
</evidence>
<dbReference type="AlphaFoldDB" id="A0A4Y2JZ23"/>
<keyword evidence="1" id="KW-0227">DNA damage</keyword>
<evidence type="ECO:0000259" key="3">
    <source>
        <dbReference type="Pfam" id="PF21530"/>
    </source>
</evidence>
<comment type="cofactor">
    <cofactor evidence="1">
        <name>Mg(2+)</name>
        <dbReference type="ChEBI" id="CHEBI:18420"/>
    </cofactor>
</comment>
<dbReference type="GO" id="GO:0006310">
    <property type="term" value="P:DNA recombination"/>
    <property type="evidence" value="ECO:0007669"/>
    <property type="project" value="UniProtKB-KW"/>
</dbReference>
<dbReference type="InterPro" id="IPR027417">
    <property type="entry name" value="P-loop_NTPase"/>
</dbReference>
<name>A0A4Y2JZ23_ARAVE</name>
<dbReference type="GO" id="GO:0005524">
    <property type="term" value="F:ATP binding"/>
    <property type="evidence" value="ECO:0007669"/>
    <property type="project" value="UniProtKB-KW"/>
</dbReference>
<feature type="domain" description="DNA helicase Pif1-like DEAD-box helicase" evidence="2">
    <location>
        <begin position="176"/>
        <end position="344"/>
    </location>
</feature>
<dbReference type="GO" id="GO:0000723">
    <property type="term" value="P:telomere maintenance"/>
    <property type="evidence" value="ECO:0007669"/>
    <property type="project" value="InterPro"/>
</dbReference>
<dbReference type="InterPro" id="IPR010285">
    <property type="entry name" value="DNA_helicase_pif1-like_DEAD"/>
</dbReference>
<dbReference type="Gene3D" id="3.40.50.300">
    <property type="entry name" value="P-loop containing nucleotide triphosphate hydrolases"/>
    <property type="match status" value="1"/>
</dbReference>
<dbReference type="GO" id="GO:0016887">
    <property type="term" value="F:ATP hydrolysis activity"/>
    <property type="evidence" value="ECO:0007669"/>
    <property type="project" value="RHEA"/>
</dbReference>
<sequence length="539" mass="60735">MPVVSVQDSERFYLRMLLLRKTGVISFNDLKTIDGTLCETFQEACKVLGLLDGDQHWHDTLLEAARMQMPSYLRILLSIICGFGEVENIPDLWTQHKQSLSEDFVHRYSEETGPLYALAELNELLKSYGLNLRKVNLPSVNLQCYLFRLSYDAMEEQSKANANIEKINSEQRYAVYKVLHAIYGGKGDQAIAVASTGIAATLLSGGRTAHSIFKIPLTLNAISTCNLKPNTSEAKILLDAKVIVWDEAPMTHVHAFLAVDRLLKDFTKCDEPFGGKIILLGGDFRQVLPVILRCSRSLTVSSCIKKHRLWSDFFVMKLTENMRAFDSEKEFASWLLHVGEGESGEKIQLPSSCYPEIQDPVQQLFSDIDFKTVTPEELKSRAILTVTNNLSMQINNSVLECMPGNEVIYESMDNIVSNDQQDQLAYTEEFLNSLTPTGMPPHKLRLKPGAIIMLLRNLAPSKGLCNGTRLIVIQLQKNVIVAKKISADNNNESYLIPRIPLIPSDSNMPFQFKRKQFPIRLTFSMTINKAQGQTFDKFV</sequence>
<dbReference type="Pfam" id="PF21530">
    <property type="entry name" value="Pif1_2B_dom"/>
    <property type="match status" value="1"/>
</dbReference>
<dbReference type="EMBL" id="BGPR01003977">
    <property type="protein sequence ID" value="GBM94536.1"/>
    <property type="molecule type" value="Genomic_DNA"/>
</dbReference>
<comment type="similarity">
    <text evidence="1">Belongs to the helicase family.</text>
</comment>
<dbReference type="GO" id="GO:0006281">
    <property type="term" value="P:DNA repair"/>
    <property type="evidence" value="ECO:0007669"/>
    <property type="project" value="UniProtKB-KW"/>
</dbReference>
<accession>A0A4Y2JZ23</accession>
<dbReference type="GO" id="GO:0043139">
    <property type="term" value="F:5'-3' DNA helicase activity"/>
    <property type="evidence" value="ECO:0007669"/>
    <property type="project" value="UniProtKB-EC"/>
</dbReference>